<dbReference type="EMBL" id="JAPQKI010000002">
    <property type="protein sequence ID" value="KAJ5110943.1"/>
    <property type="molecule type" value="Genomic_DNA"/>
</dbReference>
<keyword evidence="2" id="KW-1185">Reference proteome</keyword>
<evidence type="ECO:0000313" key="1">
    <source>
        <dbReference type="EMBL" id="KAJ5110943.1"/>
    </source>
</evidence>
<dbReference type="RefSeq" id="XP_056479013.1">
    <property type="nucleotide sequence ID" value="XM_056613972.1"/>
</dbReference>
<sequence>MSDIMMLVNLDLYQDRASKFAAIIQFRWEVGLMTDYLVHKFKRTPPDGQICIMWDIDEWHY</sequence>
<accession>A0A9W9G2T8</accession>
<evidence type="ECO:0000313" key="2">
    <source>
        <dbReference type="Proteomes" id="UP001149074"/>
    </source>
</evidence>
<proteinExistence type="predicted"/>
<name>A0A9W9G2T8_9EURO</name>
<dbReference type="AlphaFoldDB" id="A0A9W9G2T8"/>
<reference evidence="1" key="1">
    <citation type="submission" date="2022-11" db="EMBL/GenBank/DDBJ databases">
        <authorList>
            <person name="Petersen C."/>
        </authorList>
    </citation>
    <scope>NUCLEOTIDE SEQUENCE</scope>
    <source>
        <strain evidence="1">IBT 30761</strain>
    </source>
</reference>
<reference evidence="1" key="2">
    <citation type="journal article" date="2023" name="IMA Fungus">
        <title>Comparative genomic study of the Penicillium genus elucidates a diverse pangenome and 15 lateral gene transfer events.</title>
        <authorList>
            <person name="Petersen C."/>
            <person name="Sorensen T."/>
            <person name="Nielsen M.R."/>
            <person name="Sondergaard T.E."/>
            <person name="Sorensen J.L."/>
            <person name="Fitzpatrick D.A."/>
            <person name="Frisvad J.C."/>
            <person name="Nielsen K.L."/>
        </authorList>
    </citation>
    <scope>NUCLEOTIDE SEQUENCE</scope>
    <source>
        <strain evidence="1">IBT 30761</strain>
    </source>
</reference>
<organism evidence="1 2">
    <name type="scientific">Penicillium argentinense</name>
    <dbReference type="NCBI Taxonomy" id="1131581"/>
    <lineage>
        <taxon>Eukaryota</taxon>
        <taxon>Fungi</taxon>
        <taxon>Dikarya</taxon>
        <taxon>Ascomycota</taxon>
        <taxon>Pezizomycotina</taxon>
        <taxon>Eurotiomycetes</taxon>
        <taxon>Eurotiomycetidae</taxon>
        <taxon>Eurotiales</taxon>
        <taxon>Aspergillaceae</taxon>
        <taxon>Penicillium</taxon>
    </lineage>
</organism>
<dbReference type="OrthoDB" id="3000060at2759"/>
<dbReference type="Proteomes" id="UP001149074">
    <property type="component" value="Unassembled WGS sequence"/>
</dbReference>
<protein>
    <submittedName>
        <fullName evidence="1">Uncharacterized protein</fullName>
    </submittedName>
</protein>
<gene>
    <name evidence="1" type="ORF">N7532_001478</name>
</gene>
<comment type="caution">
    <text evidence="1">The sequence shown here is derived from an EMBL/GenBank/DDBJ whole genome shotgun (WGS) entry which is preliminary data.</text>
</comment>
<dbReference type="GeneID" id="81352951"/>